<dbReference type="Gene3D" id="3.30.559.10">
    <property type="entry name" value="Chloramphenicol acetyltransferase-like domain"/>
    <property type="match status" value="2"/>
</dbReference>
<name>A0A9W9IM16_9EURO</name>
<dbReference type="PANTHER" id="PTHR31642:SF310">
    <property type="entry name" value="FATTY ALCOHOL:CAFFEOYL-COA ACYLTRANSFERASE"/>
    <property type="match status" value="1"/>
</dbReference>
<dbReference type="GO" id="GO:0016747">
    <property type="term" value="F:acyltransferase activity, transferring groups other than amino-acyl groups"/>
    <property type="evidence" value="ECO:0007669"/>
    <property type="project" value="TreeGrafter"/>
</dbReference>
<sequence length="368" mass="40559">MEALPGTRDIWGRLPRMKGYTHLALCLAQGNTSQNEIQRRLEIATQRIGAALPRGWAGCSGIFTVARNVASGSILRDQDRRDVCPSFGEMVEGGGTGAQLDGSVLSAETSLPDSYIESEEDPAPVLTVTVNWIRDGLVLDCAAQHNILDMGGIDQFLRLLAAAMSGREFEKEAIEVNSRDRLGLFPRLHDGEQRLNHSFMRCASSLTPALRKRASGPQPEFHHFRFSAGNLTRLAVAANPPSVDDALSAFVWKRLSMVRLEQGQSFDTMTGFSRAVDCRRTLDISAEYMGVAVLETDSKVSFQEMTQSSLTELAACLRQDVHRIRNQYFLRSLATTIAEEPDKSTYNFVPDIHPNTWVNASSWAGVPA</sequence>
<dbReference type="OrthoDB" id="1862401at2759"/>
<reference evidence="4" key="1">
    <citation type="submission" date="2022-11" db="EMBL/GenBank/DDBJ databases">
        <authorList>
            <person name="Petersen C."/>
        </authorList>
    </citation>
    <scope>NUCLEOTIDE SEQUENCE</scope>
    <source>
        <strain evidence="4">IBT 21917</strain>
    </source>
</reference>
<evidence type="ECO:0000256" key="2">
    <source>
        <dbReference type="ARBA" id="ARBA00023315"/>
    </source>
</evidence>
<protein>
    <recommendedName>
        <fullName evidence="3">Trichothecene 3-O-acetyltransferase-like N-terminal domain-containing protein</fullName>
    </recommendedName>
</protein>
<gene>
    <name evidence="4" type="ORF">N7492_002670</name>
</gene>
<accession>A0A9W9IM16</accession>
<keyword evidence="1" id="KW-0808">Transferase</keyword>
<dbReference type="PANTHER" id="PTHR31642">
    <property type="entry name" value="TRICHOTHECENE 3-O-ACETYLTRANSFERASE"/>
    <property type="match status" value="1"/>
</dbReference>
<keyword evidence="5" id="KW-1185">Reference proteome</keyword>
<evidence type="ECO:0000256" key="1">
    <source>
        <dbReference type="ARBA" id="ARBA00022679"/>
    </source>
</evidence>
<dbReference type="Proteomes" id="UP001146351">
    <property type="component" value="Unassembled WGS sequence"/>
</dbReference>
<proteinExistence type="predicted"/>
<dbReference type="InterPro" id="IPR023213">
    <property type="entry name" value="CAT-like_dom_sf"/>
</dbReference>
<dbReference type="EMBL" id="JAPQKO010000002">
    <property type="protein sequence ID" value="KAJ5179460.1"/>
    <property type="molecule type" value="Genomic_DNA"/>
</dbReference>
<dbReference type="InterPro" id="IPR050317">
    <property type="entry name" value="Plant_Fungal_Acyltransferase"/>
</dbReference>
<organism evidence="4 5">
    <name type="scientific">Penicillium capsulatum</name>
    <dbReference type="NCBI Taxonomy" id="69766"/>
    <lineage>
        <taxon>Eukaryota</taxon>
        <taxon>Fungi</taxon>
        <taxon>Dikarya</taxon>
        <taxon>Ascomycota</taxon>
        <taxon>Pezizomycotina</taxon>
        <taxon>Eurotiomycetes</taxon>
        <taxon>Eurotiomycetidae</taxon>
        <taxon>Eurotiales</taxon>
        <taxon>Aspergillaceae</taxon>
        <taxon>Penicillium</taxon>
    </lineage>
</organism>
<dbReference type="InterPro" id="IPR054710">
    <property type="entry name" value="Tri101-like_N"/>
</dbReference>
<reference evidence="4" key="2">
    <citation type="journal article" date="2023" name="IMA Fungus">
        <title>Comparative genomic study of the Penicillium genus elucidates a diverse pangenome and 15 lateral gene transfer events.</title>
        <authorList>
            <person name="Petersen C."/>
            <person name="Sorensen T."/>
            <person name="Nielsen M.R."/>
            <person name="Sondergaard T.E."/>
            <person name="Sorensen J.L."/>
            <person name="Fitzpatrick D.A."/>
            <person name="Frisvad J.C."/>
            <person name="Nielsen K.L."/>
        </authorList>
    </citation>
    <scope>NUCLEOTIDE SEQUENCE</scope>
    <source>
        <strain evidence="4">IBT 21917</strain>
    </source>
</reference>
<keyword evidence="2" id="KW-0012">Acyltransferase</keyword>
<evidence type="ECO:0000313" key="4">
    <source>
        <dbReference type="EMBL" id="KAJ5179460.1"/>
    </source>
</evidence>
<feature type="domain" description="Trichothecene 3-O-acetyltransferase-like N-terminal" evidence="3">
    <location>
        <begin position="20"/>
        <end position="163"/>
    </location>
</feature>
<dbReference type="Pfam" id="PF22664">
    <property type="entry name" value="TRI-like_N"/>
    <property type="match status" value="1"/>
</dbReference>
<evidence type="ECO:0000313" key="5">
    <source>
        <dbReference type="Proteomes" id="UP001146351"/>
    </source>
</evidence>
<evidence type="ECO:0000259" key="3">
    <source>
        <dbReference type="Pfam" id="PF22664"/>
    </source>
</evidence>
<dbReference type="AlphaFoldDB" id="A0A9W9IM16"/>
<comment type="caution">
    <text evidence="4">The sequence shown here is derived from an EMBL/GenBank/DDBJ whole genome shotgun (WGS) entry which is preliminary data.</text>
</comment>